<accession>A0A0F9RXC3</accession>
<reference evidence="1" key="1">
    <citation type="journal article" date="2015" name="Nature">
        <title>Complex archaea that bridge the gap between prokaryotes and eukaryotes.</title>
        <authorList>
            <person name="Spang A."/>
            <person name="Saw J.H."/>
            <person name="Jorgensen S.L."/>
            <person name="Zaremba-Niedzwiedzka K."/>
            <person name="Martijn J."/>
            <person name="Lind A.E."/>
            <person name="van Eijk R."/>
            <person name="Schleper C."/>
            <person name="Guy L."/>
            <person name="Ettema T.J."/>
        </authorList>
    </citation>
    <scope>NUCLEOTIDE SEQUENCE</scope>
</reference>
<sequence length="210" mass="24878">MSRLITATLFGNIDWYKNCPPDWKEKALDDLTNTLARIWNTPNESVKRGMDFEKFLYNVLEMDKEEKMISSNFFRTIARLCKGGVFQKKVKKFIEISGMEYCLFGKVDVWFPDIIKDIKTTGNYKGRDSYLKGMQHKLYCYIERIKKFEYIVAEFIGLGGPIVNVHTIPYEVENWDKLEEEIIEEVKKAMSFLHEDTKLFDLYTTKYCLY</sequence>
<gene>
    <name evidence="1" type="ORF">LCGC14_0541960</name>
</gene>
<evidence type="ECO:0000313" key="1">
    <source>
        <dbReference type="EMBL" id="KKN59484.1"/>
    </source>
</evidence>
<comment type="caution">
    <text evidence="1">The sequence shown here is derived from an EMBL/GenBank/DDBJ whole genome shotgun (WGS) entry which is preliminary data.</text>
</comment>
<proteinExistence type="predicted"/>
<dbReference type="Gene3D" id="3.90.320.10">
    <property type="match status" value="1"/>
</dbReference>
<dbReference type="EMBL" id="LAZR01000725">
    <property type="protein sequence ID" value="KKN59484.1"/>
    <property type="molecule type" value="Genomic_DNA"/>
</dbReference>
<name>A0A0F9RXC3_9ZZZZ</name>
<dbReference type="InterPro" id="IPR011604">
    <property type="entry name" value="PDDEXK-like_dom_sf"/>
</dbReference>
<protein>
    <recommendedName>
        <fullName evidence="2">PD-(D/E)XK endonuclease-like domain-containing protein</fullName>
    </recommendedName>
</protein>
<organism evidence="1">
    <name type="scientific">marine sediment metagenome</name>
    <dbReference type="NCBI Taxonomy" id="412755"/>
    <lineage>
        <taxon>unclassified sequences</taxon>
        <taxon>metagenomes</taxon>
        <taxon>ecological metagenomes</taxon>
    </lineage>
</organism>
<evidence type="ECO:0008006" key="2">
    <source>
        <dbReference type="Google" id="ProtNLM"/>
    </source>
</evidence>
<dbReference type="AlphaFoldDB" id="A0A0F9RXC3"/>